<dbReference type="EMBL" id="JSFK01000028">
    <property type="protein sequence ID" value="KHA70933.1"/>
    <property type="molecule type" value="Genomic_DNA"/>
</dbReference>
<dbReference type="PATRIC" id="fig|587753.9.peg.3307"/>
<proteinExistence type="predicted"/>
<dbReference type="AlphaFoldDB" id="A0A0A6D5A5"/>
<feature type="transmembrane region" description="Helical" evidence="1">
    <location>
        <begin position="87"/>
        <end position="108"/>
    </location>
</feature>
<keyword evidence="1" id="KW-0472">Membrane</keyword>
<name>A0A0A6D5A5_9PSED</name>
<feature type="transmembrane region" description="Helical" evidence="1">
    <location>
        <begin position="33"/>
        <end position="51"/>
    </location>
</feature>
<feature type="transmembrane region" description="Helical" evidence="1">
    <location>
        <begin position="120"/>
        <end position="145"/>
    </location>
</feature>
<evidence type="ECO:0000313" key="2">
    <source>
        <dbReference type="EMBL" id="KHA70933.1"/>
    </source>
</evidence>
<feature type="transmembrane region" description="Helical" evidence="1">
    <location>
        <begin position="56"/>
        <end position="75"/>
    </location>
</feature>
<organism evidence="2 3">
    <name type="scientific">Pseudomonas chlororaphis</name>
    <dbReference type="NCBI Taxonomy" id="587753"/>
    <lineage>
        <taxon>Bacteria</taxon>
        <taxon>Pseudomonadati</taxon>
        <taxon>Pseudomonadota</taxon>
        <taxon>Gammaproteobacteria</taxon>
        <taxon>Pseudomonadales</taxon>
        <taxon>Pseudomonadaceae</taxon>
        <taxon>Pseudomonas</taxon>
    </lineage>
</organism>
<gene>
    <name evidence="2" type="ORF">NZ35_23185</name>
</gene>
<dbReference type="Proteomes" id="UP000030564">
    <property type="component" value="Unassembled WGS sequence"/>
</dbReference>
<keyword evidence="1" id="KW-1133">Transmembrane helix</keyword>
<protein>
    <submittedName>
        <fullName evidence="2">Uncharacterized protein</fullName>
    </submittedName>
</protein>
<reference evidence="2 3" key="1">
    <citation type="submission" date="2014-10" db="EMBL/GenBank/DDBJ databases">
        <title>Draft genome sequence of Pseudomonas chlororaphis EA105.</title>
        <authorList>
            <person name="McCully L.M."/>
            <person name="Bitzer A.S."/>
            <person name="Spence C."/>
            <person name="Bais H."/>
            <person name="Silby M.W."/>
        </authorList>
    </citation>
    <scope>NUCLEOTIDE SEQUENCE [LARGE SCALE GENOMIC DNA]</scope>
    <source>
        <strain evidence="2 3">EA105</strain>
    </source>
</reference>
<evidence type="ECO:0000313" key="3">
    <source>
        <dbReference type="Proteomes" id="UP000030564"/>
    </source>
</evidence>
<keyword evidence="1" id="KW-0812">Transmembrane</keyword>
<accession>A0A0A6D5A5</accession>
<sequence>MKMGFRDDLSCSMVLIILVLGYASTGGNTLYLGFWYLIGVPVVMLLPGLILRSRALFLTGTTAAAVVTLLVYMAIVSSSGRDGGLVGLGHLFSVPGMVVGTSVSAWLLRFRVNARLPWIVAGFAFLGAGFGFMIAQVIVCTTAMYCGALSMGVWN</sequence>
<comment type="caution">
    <text evidence="2">The sequence shown here is derived from an EMBL/GenBank/DDBJ whole genome shotgun (WGS) entry which is preliminary data.</text>
</comment>
<dbReference type="OrthoDB" id="8778055at2"/>
<evidence type="ECO:0000256" key="1">
    <source>
        <dbReference type="SAM" id="Phobius"/>
    </source>
</evidence>